<feature type="transmembrane region" description="Helical" evidence="1">
    <location>
        <begin position="7"/>
        <end position="27"/>
    </location>
</feature>
<keyword evidence="1" id="KW-0812">Transmembrane</keyword>
<protein>
    <submittedName>
        <fullName evidence="2">Uncharacterized protein</fullName>
    </submittedName>
</protein>
<accession>A0A1F5NRB7</accession>
<evidence type="ECO:0000313" key="2">
    <source>
        <dbReference type="EMBL" id="OGE80215.1"/>
    </source>
</evidence>
<name>A0A1F5NRB7_9BACT</name>
<evidence type="ECO:0000256" key="1">
    <source>
        <dbReference type="SAM" id="Phobius"/>
    </source>
</evidence>
<evidence type="ECO:0000313" key="3">
    <source>
        <dbReference type="Proteomes" id="UP000176233"/>
    </source>
</evidence>
<keyword evidence="1" id="KW-1133">Transmembrane helix</keyword>
<dbReference type="EMBL" id="MFEJ01000018">
    <property type="protein sequence ID" value="OGE80215.1"/>
    <property type="molecule type" value="Genomic_DNA"/>
</dbReference>
<proteinExistence type="predicted"/>
<gene>
    <name evidence="2" type="ORF">A2660_00895</name>
</gene>
<sequence>MRFISGTIGVIIGFLLIRYTFQLTQWFGKVDWAEKYLGSGLAGTYSMYRLLGMLFIVLSLLYMFGLFGFILGPLAPLFGGAR</sequence>
<organism evidence="2 3">
    <name type="scientific">Candidatus Doudnabacteria bacterium RIFCSPHIGHO2_01_FULL_45_18</name>
    <dbReference type="NCBI Taxonomy" id="1817823"/>
    <lineage>
        <taxon>Bacteria</taxon>
        <taxon>Candidatus Doudnaibacteriota</taxon>
    </lineage>
</organism>
<dbReference type="Proteomes" id="UP000176233">
    <property type="component" value="Unassembled WGS sequence"/>
</dbReference>
<reference evidence="2 3" key="1">
    <citation type="journal article" date="2016" name="Nat. Commun.">
        <title>Thousands of microbial genomes shed light on interconnected biogeochemical processes in an aquifer system.</title>
        <authorList>
            <person name="Anantharaman K."/>
            <person name="Brown C.T."/>
            <person name="Hug L.A."/>
            <person name="Sharon I."/>
            <person name="Castelle C.J."/>
            <person name="Probst A.J."/>
            <person name="Thomas B.C."/>
            <person name="Singh A."/>
            <person name="Wilkins M.J."/>
            <person name="Karaoz U."/>
            <person name="Brodie E.L."/>
            <person name="Williams K.H."/>
            <person name="Hubbard S.S."/>
            <person name="Banfield J.F."/>
        </authorList>
    </citation>
    <scope>NUCLEOTIDE SEQUENCE [LARGE SCALE GENOMIC DNA]</scope>
</reference>
<comment type="caution">
    <text evidence="2">The sequence shown here is derived from an EMBL/GenBank/DDBJ whole genome shotgun (WGS) entry which is preliminary data.</text>
</comment>
<dbReference type="AlphaFoldDB" id="A0A1F5NRB7"/>
<feature type="transmembrane region" description="Helical" evidence="1">
    <location>
        <begin position="47"/>
        <end position="72"/>
    </location>
</feature>
<keyword evidence="1" id="KW-0472">Membrane</keyword>